<feature type="compositionally biased region" description="Polar residues" evidence="3">
    <location>
        <begin position="792"/>
        <end position="835"/>
    </location>
</feature>
<dbReference type="InterPro" id="IPR031160">
    <property type="entry name" value="F_BAR_dom"/>
</dbReference>
<dbReference type="InterPro" id="IPR000591">
    <property type="entry name" value="DEP_dom"/>
</dbReference>
<feature type="domain" description="F-BAR" evidence="6">
    <location>
        <begin position="14"/>
        <end position="446"/>
    </location>
</feature>
<dbReference type="GO" id="GO:0007010">
    <property type="term" value="P:cytoskeleton organization"/>
    <property type="evidence" value="ECO:0007669"/>
    <property type="project" value="TreeGrafter"/>
</dbReference>
<proteinExistence type="predicted"/>
<dbReference type="SUPFAM" id="SSF103657">
    <property type="entry name" value="BAR/IMD domain-like"/>
    <property type="match status" value="1"/>
</dbReference>
<dbReference type="Pfam" id="PF00611">
    <property type="entry name" value="FCH"/>
    <property type="match status" value="1"/>
</dbReference>
<feature type="region of interest" description="Disordered" evidence="3">
    <location>
        <begin position="691"/>
        <end position="928"/>
    </location>
</feature>
<feature type="compositionally biased region" description="Low complexity" evidence="3">
    <location>
        <begin position="695"/>
        <end position="704"/>
    </location>
</feature>
<dbReference type="PROSITE" id="PS51741">
    <property type="entry name" value="F_BAR"/>
    <property type="match status" value="1"/>
</dbReference>
<dbReference type="Proteomes" id="UP001161757">
    <property type="component" value="Unassembled WGS sequence"/>
</dbReference>
<dbReference type="PROSITE" id="PS50238">
    <property type="entry name" value="RHOGAP"/>
    <property type="match status" value="1"/>
</dbReference>
<accession>A0AAN6ELM5</accession>
<dbReference type="GO" id="GO:0005737">
    <property type="term" value="C:cytoplasm"/>
    <property type="evidence" value="ECO:0007669"/>
    <property type="project" value="TreeGrafter"/>
</dbReference>
<comment type="caution">
    <text evidence="7">The sequence shown here is derived from an EMBL/GenBank/DDBJ whole genome shotgun (WGS) entry which is preliminary data.</text>
</comment>
<evidence type="ECO:0000259" key="5">
    <source>
        <dbReference type="PROSITE" id="PS50238"/>
    </source>
</evidence>
<evidence type="ECO:0000313" key="8">
    <source>
        <dbReference type="Proteomes" id="UP001161757"/>
    </source>
</evidence>
<protein>
    <submittedName>
        <fullName evidence="7">Rho-GTPase-activating protein 8</fullName>
    </submittedName>
</protein>
<dbReference type="PANTHER" id="PTHR23065">
    <property type="entry name" value="PROLINE-SERINE-THREONINE PHOSPHATASE INTERACTING PROTEIN 1"/>
    <property type="match status" value="1"/>
</dbReference>
<dbReference type="Gene3D" id="1.20.1270.60">
    <property type="entry name" value="Arfaptin homology (AH) domain/BAR domain"/>
    <property type="match status" value="2"/>
</dbReference>
<reference evidence="7" key="1">
    <citation type="submission" date="2023-01" db="EMBL/GenBank/DDBJ databases">
        <title>Exophiala dermititidis isolated from Cystic Fibrosis Patient.</title>
        <authorList>
            <person name="Kurbessoian T."/>
            <person name="Crocker A."/>
            <person name="Murante D."/>
            <person name="Hogan D.A."/>
            <person name="Stajich J.E."/>
        </authorList>
    </citation>
    <scope>NUCLEOTIDE SEQUENCE</scope>
    <source>
        <strain evidence="7">Ex8</strain>
    </source>
</reference>
<dbReference type="SMART" id="SM00324">
    <property type="entry name" value="RhoGAP"/>
    <property type="match status" value="1"/>
</dbReference>
<feature type="region of interest" description="Disordered" evidence="3">
    <location>
        <begin position="177"/>
        <end position="201"/>
    </location>
</feature>
<organism evidence="7 8">
    <name type="scientific">Exophiala dermatitidis</name>
    <name type="common">Black yeast-like fungus</name>
    <name type="synonym">Wangiella dermatitidis</name>
    <dbReference type="NCBI Taxonomy" id="5970"/>
    <lineage>
        <taxon>Eukaryota</taxon>
        <taxon>Fungi</taxon>
        <taxon>Dikarya</taxon>
        <taxon>Ascomycota</taxon>
        <taxon>Pezizomycotina</taxon>
        <taxon>Eurotiomycetes</taxon>
        <taxon>Chaetothyriomycetidae</taxon>
        <taxon>Chaetothyriales</taxon>
        <taxon>Herpotrichiellaceae</taxon>
        <taxon>Exophiala</taxon>
    </lineage>
</organism>
<feature type="domain" description="Rho-GAP" evidence="5">
    <location>
        <begin position="480"/>
        <end position="687"/>
    </location>
</feature>
<dbReference type="InterPro" id="IPR008936">
    <property type="entry name" value="Rho_GTPase_activation_prot"/>
</dbReference>
<name>A0AAN6ELM5_EXODE</name>
<dbReference type="PANTHER" id="PTHR23065:SF17">
    <property type="entry name" value="RHO-GTPASE-ACTIVATING PROTEIN RGD2"/>
    <property type="match status" value="1"/>
</dbReference>
<sequence length="928" mass="102727">MAAETARPVRPKTAGFTDSFWSSDYAGGLGVLFQKLQQGVIENQQVLTIASMRADAEEVYSDRLGDIAPTIDRMTGGFARDDGASVRKAYEGVRSEMIEASKNHRKIADNIRELVVNPFSRWCDAHATRIQNSQDDLQAKIKAHDRQADTVKKLRSHYFNKCRLVEDLEEENKLAFQAPGKESPKPQSPPPPMIVLPDDDDEDELPVELGDRTYSPQELKALLTHMLSTVPLGEYKVPILGTYQNVSAGTDIVEYIQKHMKASTVGYAEQIGQDLVDRGFLRLIGNVGNTFANSSKMKYQWKPRAFQLTGIPEKKKPLGRSTTGSSMEGILESPTIGNITETLQTWNPLNNPHPNETPAERLRREAREADEKYKAAVRKLDMLRCNLEEAMMDHLKFLERCETDRLKAIKAVILDFSGAISNSIPSFQSQVDHMMLYQETIQPLGDLRYFLENYRTGAYVPKVTPYENYYGSVEDQTFGVDLEARARADRKRVPIIVTSILTFLDNHYPDLEGDEARRNIWLVDVPLAATHHLRNQINNGAPVPTEVLEKYEVPIVASVLKLYLLELPDSLVSSQVYEIIKTIYATTPDAVPNPISSDSIDATPRIKVLQSTLGQLRLNNIATLDAIVTHFTRLIDLTSADEAYVAALAHSLAPCILRPRTENALTLEERHPYRLVRDLFDHKEAIFGELKRQSSTRSISTSVSHRQRAVSNTDESSRRAAMEARARAITEQRQRDKSPAPSNRHRRDKSTDGSMGRFPVVASPRSDQHGRSVSGVGLPSAKRSSLEVPGSVESSPIQARNQSAVEKNSATKLDSPAVVTNGQGESSSDTLTLPGTFSGGGPGPHIPPPPEDDSHEEETQASAPKEQEQNSRVGSLKRSGAASDRKPVGRAGPGSLSRRINQGSLDETGSTVTPQGVQLTDKPMDDFS</sequence>
<dbReference type="PROSITE" id="PS50186">
    <property type="entry name" value="DEP"/>
    <property type="match status" value="1"/>
</dbReference>
<feature type="compositionally biased region" description="Basic and acidic residues" evidence="3">
    <location>
        <begin position="715"/>
        <end position="738"/>
    </location>
</feature>
<dbReference type="SMART" id="SM00055">
    <property type="entry name" value="FCH"/>
    <property type="match status" value="1"/>
</dbReference>
<dbReference type="GO" id="GO:0007264">
    <property type="term" value="P:small GTPase-mediated signal transduction"/>
    <property type="evidence" value="ECO:0007669"/>
    <property type="project" value="TreeGrafter"/>
</dbReference>
<dbReference type="GO" id="GO:0005096">
    <property type="term" value="F:GTPase activator activity"/>
    <property type="evidence" value="ECO:0007669"/>
    <property type="project" value="TreeGrafter"/>
</dbReference>
<dbReference type="Pfam" id="PF00620">
    <property type="entry name" value="RhoGAP"/>
    <property type="match status" value="1"/>
</dbReference>
<dbReference type="FunFam" id="1.20.1270.60:FF:000050">
    <property type="entry name" value="RhoGAP and Fes/CIP4 domain protein"/>
    <property type="match status" value="1"/>
</dbReference>
<evidence type="ECO:0000256" key="3">
    <source>
        <dbReference type="SAM" id="MobiDB-lite"/>
    </source>
</evidence>
<dbReference type="SUPFAM" id="SSF46785">
    <property type="entry name" value="Winged helix' DNA-binding domain"/>
    <property type="match status" value="1"/>
</dbReference>
<dbReference type="EMBL" id="JAJGCB010000025">
    <property type="protein sequence ID" value="KAJ8987409.1"/>
    <property type="molecule type" value="Genomic_DNA"/>
</dbReference>
<evidence type="ECO:0000313" key="7">
    <source>
        <dbReference type="EMBL" id="KAJ8987409.1"/>
    </source>
</evidence>
<dbReference type="FunFam" id="1.20.1270.60:FF:000073">
    <property type="entry name" value="RhoGAP and Fes/CIP4 domain protein"/>
    <property type="match status" value="1"/>
</dbReference>
<evidence type="ECO:0000259" key="6">
    <source>
        <dbReference type="PROSITE" id="PS51741"/>
    </source>
</evidence>
<gene>
    <name evidence="7" type="primary">rga8</name>
    <name evidence="7" type="ORF">HRR80_008562</name>
</gene>
<feature type="coiled-coil region" evidence="2">
    <location>
        <begin position="359"/>
        <end position="393"/>
    </location>
</feature>
<dbReference type="InterPro" id="IPR036390">
    <property type="entry name" value="WH_DNA-bd_sf"/>
</dbReference>
<dbReference type="Pfam" id="PF00610">
    <property type="entry name" value="DEP"/>
    <property type="match status" value="1"/>
</dbReference>
<feature type="compositionally biased region" description="Polar residues" evidence="3">
    <location>
        <begin position="898"/>
        <end position="918"/>
    </location>
</feature>
<dbReference type="GO" id="GO:0000935">
    <property type="term" value="C:division septum"/>
    <property type="evidence" value="ECO:0007669"/>
    <property type="project" value="TreeGrafter"/>
</dbReference>
<dbReference type="InterPro" id="IPR027267">
    <property type="entry name" value="AH/BAR_dom_sf"/>
</dbReference>
<dbReference type="Gene3D" id="1.10.555.10">
    <property type="entry name" value="Rho GTPase activation protein"/>
    <property type="match status" value="1"/>
</dbReference>
<evidence type="ECO:0000256" key="2">
    <source>
        <dbReference type="SAM" id="Coils"/>
    </source>
</evidence>
<evidence type="ECO:0000259" key="4">
    <source>
        <dbReference type="PROSITE" id="PS50186"/>
    </source>
</evidence>
<evidence type="ECO:0000256" key="1">
    <source>
        <dbReference type="PROSITE-ProRule" id="PRU01077"/>
    </source>
</evidence>
<dbReference type="SUPFAM" id="SSF48350">
    <property type="entry name" value="GTPase activation domain, GAP"/>
    <property type="match status" value="1"/>
</dbReference>
<feature type="domain" description="DEP" evidence="4">
    <location>
        <begin position="242"/>
        <end position="311"/>
    </location>
</feature>
<dbReference type="InterPro" id="IPR001060">
    <property type="entry name" value="FCH_dom"/>
</dbReference>
<dbReference type="InterPro" id="IPR000198">
    <property type="entry name" value="RhoGAP_dom"/>
</dbReference>
<keyword evidence="1 2" id="KW-0175">Coiled coil</keyword>
<dbReference type="CDD" id="cd04399">
    <property type="entry name" value="RhoGAP_fRGD2"/>
    <property type="match status" value="1"/>
</dbReference>
<dbReference type="AlphaFoldDB" id="A0AAN6ELM5"/>
<dbReference type="FunFam" id="1.10.555.10:FF:000044">
    <property type="entry name" value="Rho-gtpase-activating protein 8"/>
    <property type="match status" value="1"/>
</dbReference>
<dbReference type="GO" id="GO:0005886">
    <property type="term" value="C:plasma membrane"/>
    <property type="evidence" value="ECO:0007669"/>
    <property type="project" value="TreeGrafter"/>
</dbReference>